<reference evidence="8" key="1">
    <citation type="submission" date="2014-03" db="EMBL/GenBank/DDBJ databases">
        <title>The sialotranscriptome of Amblyomma triste, Amblyomma parvum and Amblyomma cajennense ticks, uncovered by 454-based RNA-seq.</title>
        <authorList>
            <person name="Garcia G.R."/>
            <person name="Gardinassi L.G."/>
            <person name="Ribeiro J.M."/>
            <person name="Anatriello E."/>
            <person name="Ferreira B.R."/>
            <person name="Moreira H.N."/>
            <person name="Mafra C."/>
            <person name="Olegario M.M."/>
            <person name="Szabo P.J."/>
            <person name="Miranda-Santos I.K."/>
            <person name="Maruyama S.R."/>
        </authorList>
    </citation>
    <scope>NUCLEOTIDE SEQUENCE</scope>
    <source>
        <strain evidence="8">Mato Grasso do Sul</strain>
        <tissue evidence="8">Salivary glands</tissue>
    </source>
</reference>
<dbReference type="EMBL" id="GBBM01005146">
    <property type="protein sequence ID" value="JAC30272.1"/>
    <property type="molecule type" value="mRNA"/>
</dbReference>
<proteinExistence type="evidence at transcript level"/>
<dbReference type="GO" id="GO:0046872">
    <property type="term" value="F:metal ion binding"/>
    <property type="evidence" value="ECO:0007669"/>
    <property type="project" value="UniProtKB-KW"/>
</dbReference>
<feature type="binding site" evidence="5">
    <location>
        <position position="372"/>
    </location>
    <ligand>
        <name>Zn(2+)</name>
        <dbReference type="ChEBI" id="CHEBI:29105"/>
        <note>catalytic</note>
    </ligand>
</feature>
<protein>
    <submittedName>
        <fullName evidence="8">Putative tick metalloprotease 1</fullName>
    </submittedName>
</protein>
<keyword evidence="5" id="KW-0479">Metal-binding</keyword>
<evidence type="ECO:0000256" key="2">
    <source>
        <dbReference type="ARBA" id="ARBA00022801"/>
    </source>
</evidence>
<keyword evidence="2" id="KW-0378">Hydrolase</keyword>
<sequence length="520" mass="57841">EDSRKSHSFSSHRTKRIKNSNSQLLHELLWENNLFSASEISYKMKIAFIPLFLLGLCKSALFSETFVYPKILESRDDDGALLLYVNDDFTLELQKSHLLADYFHVSISNGNDSETVILDGNDFEKNLYHSYENRSSLLVRKMTNGLEVRGILNHELRIAPVILEDPAPDGPILHKVFKTSERSDDTSVAQASEEGQEVVGHENQDNNEGPDKPPDTFTVELCFVAVTKHKNAFKTLDEMIMYLLTLLNSVMLRYLDMQCPRVRFQLNGVTTTDGSKLLSYESGHVEITETLRSLARFIYKNSIYDNCDVVVLLTSDTLILKSGQQLTRASGGAVTGGVCTHTRVAVAHDTPHAYNGERTIAHELAHTLGSGHDGAGPHPKIPGHLGANECPTNTSYLMTTGQIGANTYKLSTCTMRQISAKYNFSCRNLSESCIKVHSPVNYTSSLYPGKGMTAEKFCNIVHKGEKGLKARDVNNECVMKCCRLLSKQKPSCRSYNALDGMACPGKKTCKKGVCGEYQWT</sequence>
<keyword evidence="4 8" id="KW-0482">Metalloprotease</keyword>
<dbReference type="Pfam" id="PF13688">
    <property type="entry name" value="Reprolysin_5"/>
    <property type="match status" value="1"/>
</dbReference>
<accession>A0A023G8Y3</accession>
<feature type="compositionally biased region" description="Basic and acidic residues" evidence="6">
    <location>
        <begin position="199"/>
        <end position="213"/>
    </location>
</feature>
<dbReference type="AlphaFoldDB" id="A0A023G8Y3"/>
<feature type="active site" evidence="5">
    <location>
        <position position="363"/>
    </location>
</feature>
<dbReference type="GO" id="GO:0004222">
    <property type="term" value="F:metalloendopeptidase activity"/>
    <property type="evidence" value="ECO:0007669"/>
    <property type="project" value="InterPro"/>
</dbReference>
<dbReference type="PROSITE" id="PS50215">
    <property type="entry name" value="ADAM_MEPRO"/>
    <property type="match status" value="1"/>
</dbReference>
<keyword evidence="1 8" id="KW-0645">Protease</keyword>
<evidence type="ECO:0000256" key="5">
    <source>
        <dbReference type="PROSITE-ProRule" id="PRU00276"/>
    </source>
</evidence>
<feature type="non-terminal residue" evidence="8">
    <location>
        <position position="1"/>
    </location>
</feature>
<feature type="binding site" evidence="5">
    <location>
        <position position="362"/>
    </location>
    <ligand>
        <name>Zn(2+)</name>
        <dbReference type="ChEBI" id="CHEBI:29105"/>
        <note>catalytic</note>
    </ligand>
</feature>
<dbReference type="PANTHER" id="PTHR11905">
    <property type="entry name" value="ADAM A DISINTEGRIN AND METALLOPROTEASE DOMAIN"/>
    <property type="match status" value="1"/>
</dbReference>
<evidence type="ECO:0000256" key="3">
    <source>
        <dbReference type="ARBA" id="ARBA00022833"/>
    </source>
</evidence>
<feature type="domain" description="Peptidase M12B" evidence="7">
    <location>
        <begin position="226"/>
        <end position="419"/>
    </location>
</feature>
<dbReference type="PANTHER" id="PTHR11905:SF159">
    <property type="entry name" value="ADAM METALLOPROTEASE"/>
    <property type="match status" value="1"/>
</dbReference>
<dbReference type="InterPro" id="IPR024079">
    <property type="entry name" value="MetalloPept_cat_dom_sf"/>
</dbReference>
<evidence type="ECO:0000256" key="1">
    <source>
        <dbReference type="ARBA" id="ARBA00022670"/>
    </source>
</evidence>
<dbReference type="GO" id="GO:0006509">
    <property type="term" value="P:membrane protein ectodomain proteolysis"/>
    <property type="evidence" value="ECO:0007669"/>
    <property type="project" value="TreeGrafter"/>
</dbReference>
<evidence type="ECO:0000256" key="6">
    <source>
        <dbReference type="SAM" id="MobiDB-lite"/>
    </source>
</evidence>
<name>A0A023G8Y3_AMBTT</name>
<dbReference type="SUPFAM" id="SSF55486">
    <property type="entry name" value="Metalloproteases ('zincins'), catalytic domain"/>
    <property type="match status" value="1"/>
</dbReference>
<feature type="region of interest" description="Disordered" evidence="6">
    <location>
        <begin position="180"/>
        <end position="213"/>
    </location>
</feature>
<evidence type="ECO:0000313" key="8">
    <source>
        <dbReference type="EMBL" id="JAC30272.1"/>
    </source>
</evidence>
<evidence type="ECO:0000259" key="7">
    <source>
        <dbReference type="PROSITE" id="PS50215"/>
    </source>
</evidence>
<organism evidence="8">
    <name type="scientific">Amblyomma triste</name>
    <name type="common">Neotropical tick</name>
    <dbReference type="NCBI Taxonomy" id="251400"/>
    <lineage>
        <taxon>Eukaryota</taxon>
        <taxon>Metazoa</taxon>
        <taxon>Ecdysozoa</taxon>
        <taxon>Arthropoda</taxon>
        <taxon>Chelicerata</taxon>
        <taxon>Arachnida</taxon>
        <taxon>Acari</taxon>
        <taxon>Parasitiformes</taxon>
        <taxon>Ixodida</taxon>
        <taxon>Ixodoidea</taxon>
        <taxon>Ixodidae</taxon>
        <taxon>Amblyomminae</taxon>
        <taxon>Amblyomma</taxon>
    </lineage>
</organism>
<feature type="binding site" evidence="5">
    <location>
        <position position="366"/>
    </location>
    <ligand>
        <name>Zn(2+)</name>
        <dbReference type="ChEBI" id="CHEBI:29105"/>
        <note>catalytic</note>
    </ligand>
</feature>
<evidence type="ECO:0000256" key="4">
    <source>
        <dbReference type="ARBA" id="ARBA00023049"/>
    </source>
</evidence>
<comment type="caution">
    <text evidence="5">Lacks conserved residue(s) required for the propagation of feature annotation.</text>
</comment>
<keyword evidence="3 5" id="KW-0862">Zinc</keyword>
<dbReference type="Gene3D" id="3.40.390.10">
    <property type="entry name" value="Collagenase (Catalytic Domain)"/>
    <property type="match status" value="1"/>
</dbReference>
<dbReference type="InterPro" id="IPR001590">
    <property type="entry name" value="Peptidase_M12B"/>
</dbReference>